<dbReference type="AlphaFoldDB" id="A0A9P8PJ24"/>
<reference evidence="3" key="1">
    <citation type="journal article" date="2021" name="Open Biol.">
        <title>Shared evolutionary footprints suggest mitochondrial oxidative damage underlies multiple complex I losses in fungi.</title>
        <authorList>
            <person name="Schikora-Tamarit M.A."/>
            <person name="Marcet-Houben M."/>
            <person name="Nosek J."/>
            <person name="Gabaldon T."/>
        </authorList>
    </citation>
    <scope>NUCLEOTIDE SEQUENCE</scope>
    <source>
        <strain evidence="3">CBS6341</strain>
    </source>
</reference>
<reference evidence="3" key="2">
    <citation type="submission" date="2021-01" db="EMBL/GenBank/DDBJ databases">
        <authorList>
            <person name="Schikora-Tamarit M.A."/>
        </authorList>
    </citation>
    <scope>NUCLEOTIDE SEQUENCE</scope>
    <source>
        <strain evidence="3">CBS6341</strain>
    </source>
</reference>
<dbReference type="Proteomes" id="UP000769528">
    <property type="component" value="Unassembled WGS sequence"/>
</dbReference>
<evidence type="ECO:0000256" key="1">
    <source>
        <dbReference type="ARBA" id="ARBA00009670"/>
    </source>
</evidence>
<evidence type="ECO:0000313" key="3">
    <source>
        <dbReference type="EMBL" id="KAH3672192.1"/>
    </source>
</evidence>
<name>A0A9P8PJ24_9ASCO</name>
<dbReference type="InterPro" id="IPR045307">
    <property type="entry name" value="ADCK1_dom"/>
</dbReference>
<organism evidence="3 4">
    <name type="scientific">Wickerhamomyces mucosus</name>
    <dbReference type="NCBI Taxonomy" id="1378264"/>
    <lineage>
        <taxon>Eukaryota</taxon>
        <taxon>Fungi</taxon>
        <taxon>Dikarya</taxon>
        <taxon>Ascomycota</taxon>
        <taxon>Saccharomycotina</taxon>
        <taxon>Saccharomycetes</taxon>
        <taxon>Phaffomycetales</taxon>
        <taxon>Wickerhamomycetaceae</taxon>
        <taxon>Wickerhamomyces</taxon>
    </lineage>
</organism>
<evidence type="ECO:0000313" key="4">
    <source>
        <dbReference type="Proteomes" id="UP000769528"/>
    </source>
</evidence>
<dbReference type="InterPro" id="IPR011009">
    <property type="entry name" value="Kinase-like_dom_sf"/>
</dbReference>
<dbReference type="CDD" id="cd13969">
    <property type="entry name" value="ADCK1-like"/>
    <property type="match status" value="1"/>
</dbReference>
<proteinExistence type="inferred from homology"/>
<comment type="caution">
    <text evidence="3">The sequence shown here is derived from an EMBL/GenBank/DDBJ whole genome shotgun (WGS) entry which is preliminary data.</text>
</comment>
<dbReference type="InterPro" id="IPR004147">
    <property type="entry name" value="ABC1_dom"/>
</dbReference>
<keyword evidence="4" id="KW-1185">Reference proteome</keyword>
<accession>A0A9P8PJ24</accession>
<dbReference type="PANTHER" id="PTHR43173:SF37">
    <property type="entry name" value="ABC1 FAMILY PROTEIN C10F6.14C"/>
    <property type="match status" value="1"/>
</dbReference>
<dbReference type="PANTHER" id="PTHR43173">
    <property type="entry name" value="ABC1 FAMILY PROTEIN"/>
    <property type="match status" value="1"/>
</dbReference>
<evidence type="ECO:0000259" key="2">
    <source>
        <dbReference type="Pfam" id="PF03109"/>
    </source>
</evidence>
<dbReference type="Pfam" id="PF03109">
    <property type="entry name" value="ABC1"/>
    <property type="match status" value="1"/>
</dbReference>
<gene>
    <name evidence="3" type="ORF">WICMUC_004421</name>
</gene>
<sequence>MVSQSLLRRLYSSAAAKSVRPTTDITTKSQPRLSKLSKTALFLTGTFGLTYIYDKTINESTITRTIKAFYTLGLIGYDYKFRFNEKNDISALHEHNADRLFNLLMENKGLYIKLGQNLANQASVFPKSFQEKFAKLYDSASIDPEEKVEQILIEELGINYMDNFNYIDKKPVASASIAQVHKGELKSGEKVAIKVQHYYIAKQIDADLFTYAIFNRLYEKAFEIPIAFVSDYIAEHLKEEVDFNIELNNSLKVKELIARDVYLKNKIHVPKVYKELSTKRVLTAEWCDGDSLVSYDSLKTKYDTKKIMNDYLTIFSKMIFEWGFVHSDPHPGNILVRYNEQSGKQQLVLLDHGLYVAIRENVRHEYCVLWKSLFELNDKELKKIAVSWGIGKDQSDMFASFSLLKPYHKTADNLSKMSRFEREKYMSQNFKKFFQDTEKFPLELVFLGRTMRIVQTVNQRFKAPVNRINLFTKEAVKGFYLNEPKVNYTLSRTLDRTVRYTIFSLLMSISDLTFYLTRFSSYLFGTKNVEDLLQAKMVQEMKQMGIDAPQDVQLFDG</sequence>
<comment type="similarity">
    <text evidence="1">Belongs to the protein kinase superfamily. ADCK protein kinase family.</text>
</comment>
<feature type="domain" description="ABC1 atypical kinase-like" evidence="2">
    <location>
        <begin position="136"/>
        <end position="384"/>
    </location>
</feature>
<dbReference type="InterPro" id="IPR051130">
    <property type="entry name" value="Mito_struct-func_regulator"/>
</dbReference>
<dbReference type="OrthoDB" id="427480at2759"/>
<dbReference type="SUPFAM" id="SSF56112">
    <property type="entry name" value="Protein kinase-like (PK-like)"/>
    <property type="match status" value="1"/>
</dbReference>
<dbReference type="EMBL" id="JAEUBF010001178">
    <property type="protein sequence ID" value="KAH3672192.1"/>
    <property type="molecule type" value="Genomic_DNA"/>
</dbReference>
<protein>
    <recommendedName>
        <fullName evidence="2">ABC1 atypical kinase-like domain-containing protein</fullName>
    </recommendedName>
</protein>